<dbReference type="Proteomes" id="UP001148786">
    <property type="component" value="Unassembled WGS sequence"/>
</dbReference>
<name>A0A9W8N1E3_9AGAR</name>
<evidence type="ECO:0000313" key="2">
    <source>
        <dbReference type="EMBL" id="KAJ3517094.1"/>
    </source>
</evidence>
<evidence type="ECO:0000256" key="1">
    <source>
        <dbReference type="SAM" id="MobiDB-lite"/>
    </source>
</evidence>
<feature type="compositionally biased region" description="Basic residues" evidence="1">
    <location>
        <begin position="1"/>
        <end position="12"/>
    </location>
</feature>
<keyword evidence="3" id="KW-1185">Reference proteome</keyword>
<organism evidence="2 3">
    <name type="scientific">Agrocybe chaxingu</name>
    <dbReference type="NCBI Taxonomy" id="84603"/>
    <lineage>
        <taxon>Eukaryota</taxon>
        <taxon>Fungi</taxon>
        <taxon>Dikarya</taxon>
        <taxon>Basidiomycota</taxon>
        <taxon>Agaricomycotina</taxon>
        <taxon>Agaricomycetes</taxon>
        <taxon>Agaricomycetidae</taxon>
        <taxon>Agaricales</taxon>
        <taxon>Agaricineae</taxon>
        <taxon>Strophariaceae</taxon>
        <taxon>Agrocybe</taxon>
    </lineage>
</organism>
<accession>A0A9W8N1E3</accession>
<dbReference type="InterPro" id="IPR032675">
    <property type="entry name" value="LRR_dom_sf"/>
</dbReference>
<protein>
    <recommendedName>
        <fullName evidence="4">F-box domain-containing protein</fullName>
    </recommendedName>
</protein>
<gene>
    <name evidence="2" type="ORF">NLJ89_g717</name>
</gene>
<reference evidence="2" key="1">
    <citation type="submission" date="2022-07" db="EMBL/GenBank/DDBJ databases">
        <title>Genome Sequence of Agrocybe chaxingu.</title>
        <authorList>
            <person name="Buettner E."/>
        </authorList>
    </citation>
    <scope>NUCLEOTIDE SEQUENCE</scope>
    <source>
        <strain evidence="2">MP-N11</strain>
    </source>
</reference>
<feature type="region of interest" description="Disordered" evidence="1">
    <location>
        <begin position="1"/>
        <end position="31"/>
    </location>
</feature>
<evidence type="ECO:0000313" key="3">
    <source>
        <dbReference type="Proteomes" id="UP001148786"/>
    </source>
</evidence>
<sequence length="591" mass="67517">MSTSRKLRKKGISKPGQTASTGDDFYPPQVGPALKHNLPLGPLDFETVKKLRTQSSDEFQAINDELKSLEMRQVELARKAVLCRNRVQTLDTVLSPFRRIPEDVLHEIALFSLPSQPTVTVKQAPLSLSRVCSVWRNVVLSSSKMWACLYVIIRKPAQLKVALLRIREWSKHAVNHPLDLFLHIAFDTTKHRSDFFAFMRSVSSISPMRRLGLATPRSDSYFLNDFKLPRIESFVIKRSFRSFSSFASDAHKTLATHLTFHELAIGRYISISDLMTQCPWSQLTSLVILQPLSLDQFQQILKRCLQLRNGVFHLLCDIRNEERDVIAVDGKPFVHATLQDLFIDAGWVQHPSHQYAGAPATKTSLVAPSVLQLYRFPAMKTLTIRSNDDVGYEYHAFDGPLVFEQFEALQELTLTGKWGDSLPCAQDLMKSCPNVRRLVFESSKSQHSIDLLDFLAMHPTFLPRLSTLVLRLRDGYEETDDEESDSASSIKRSRQTCDAVLNEVVKMVQARCSTSIRPEARLQELRISFQLPVFSKASRRREDEFRQTLAAYIAAGLRVIVDIGKKYLVGRDRYWDLLLHPTERLLEDWDI</sequence>
<dbReference type="Gene3D" id="3.80.10.10">
    <property type="entry name" value="Ribonuclease Inhibitor"/>
    <property type="match status" value="1"/>
</dbReference>
<dbReference type="OrthoDB" id="10408827at2759"/>
<dbReference type="EMBL" id="JANKHO010000031">
    <property type="protein sequence ID" value="KAJ3517094.1"/>
    <property type="molecule type" value="Genomic_DNA"/>
</dbReference>
<proteinExistence type="predicted"/>
<evidence type="ECO:0008006" key="4">
    <source>
        <dbReference type="Google" id="ProtNLM"/>
    </source>
</evidence>
<comment type="caution">
    <text evidence="2">The sequence shown here is derived from an EMBL/GenBank/DDBJ whole genome shotgun (WGS) entry which is preliminary data.</text>
</comment>
<dbReference type="AlphaFoldDB" id="A0A9W8N1E3"/>